<name>A0A2P2P190_RHIMU</name>
<evidence type="ECO:0000313" key="1">
    <source>
        <dbReference type="EMBL" id="MBX48361.1"/>
    </source>
</evidence>
<proteinExistence type="predicted"/>
<sequence>MIWDPIGHTSPLSLYLSIFEFIKDLVSSLVNVQYH</sequence>
<reference evidence="1" key="1">
    <citation type="submission" date="2018-02" db="EMBL/GenBank/DDBJ databases">
        <title>Rhizophora mucronata_Transcriptome.</title>
        <authorList>
            <person name="Meera S.P."/>
            <person name="Sreeshan A."/>
            <person name="Augustine A."/>
        </authorList>
    </citation>
    <scope>NUCLEOTIDE SEQUENCE</scope>
    <source>
        <tissue evidence="1">Leaf</tissue>
    </source>
</reference>
<dbReference type="EMBL" id="GGEC01067877">
    <property type="protein sequence ID" value="MBX48361.1"/>
    <property type="molecule type" value="Transcribed_RNA"/>
</dbReference>
<protein>
    <submittedName>
        <fullName evidence="1">Uncharacterized protein</fullName>
    </submittedName>
</protein>
<dbReference type="AlphaFoldDB" id="A0A2P2P190"/>
<accession>A0A2P2P190</accession>
<organism evidence="1">
    <name type="scientific">Rhizophora mucronata</name>
    <name type="common">Asiatic mangrove</name>
    <dbReference type="NCBI Taxonomy" id="61149"/>
    <lineage>
        <taxon>Eukaryota</taxon>
        <taxon>Viridiplantae</taxon>
        <taxon>Streptophyta</taxon>
        <taxon>Embryophyta</taxon>
        <taxon>Tracheophyta</taxon>
        <taxon>Spermatophyta</taxon>
        <taxon>Magnoliopsida</taxon>
        <taxon>eudicotyledons</taxon>
        <taxon>Gunneridae</taxon>
        <taxon>Pentapetalae</taxon>
        <taxon>rosids</taxon>
        <taxon>fabids</taxon>
        <taxon>Malpighiales</taxon>
        <taxon>Rhizophoraceae</taxon>
        <taxon>Rhizophora</taxon>
    </lineage>
</organism>